<evidence type="ECO:0008006" key="3">
    <source>
        <dbReference type="Google" id="ProtNLM"/>
    </source>
</evidence>
<keyword evidence="2" id="KW-1185">Reference proteome</keyword>
<proteinExistence type="predicted"/>
<gene>
    <name evidence="1" type="ORF">LOM8899_02492</name>
</gene>
<evidence type="ECO:0000313" key="1">
    <source>
        <dbReference type="EMBL" id="SMY08341.1"/>
    </source>
</evidence>
<dbReference type="Proteomes" id="UP000201613">
    <property type="component" value="Unassembled WGS sequence"/>
</dbReference>
<dbReference type="EMBL" id="FXZK01000004">
    <property type="protein sequence ID" value="SMY08341.1"/>
    <property type="molecule type" value="Genomic_DNA"/>
</dbReference>
<evidence type="ECO:0000313" key="2">
    <source>
        <dbReference type="Proteomes" id="UP000201613"/>
    </source>
</evidence>
<dbReference type="AlphaFoldDB" id="A0A238LFC8"/>
<sequence>MNWQTGAPAVCRLMPTTDLRVDYEALARLHAALGPKLAGATIARAHEDLTHQIHAVAIAHAACGFEAMAVAARRIRRLSMEVGLPEMRRAADHVLDCLQQSNATALAATVARLSRIGEIVMSEVGAMSLPGH</sequence>
<protein>
    <recommendedName>
        <fullName evidence="3">HPt domain-containing protein</fullName>
    </recommendedName>
</protein>
<name>A0A238LFC8_9RHOB</name>
<organism evidence="1 2">
    <name type="scientific">Flavimaricola marinus</name>
    <dbReference type="NCBI Taxonomy" id="1819565"/>
    <lineage>
        <taxon>Bacteria</taxon>
        <taxon>Pseudomonadati</taxon>
        <taxon>Pseudomonadota</taxon>
        <taxon>Alphaproteobacteria</taxon>
        <taxon>Rhodobacterales</taxon>
        <taxon>Paracoccaceae</taxon>
        <taxon>Flavimaricola</taxon>
    </lineage>
</organism>
<accession>A0A238LFC8</accession>
<reference evidence="1 2" key="1">
    <citation type="submission" date="2017-05" db="EMBL/GenBank/DDBJ databases">
        <authorList>
            <person name="Song R."/>
            <person name="Chenine A.L."/>
            <person name="Ruprecht R.M."/>
        </authorList>
    </citation>
    <scope>NUCLEOTIDE SEQUENCE [LARGE SCALE GENOMIC DNA]</scope>
    <source>
        <strain evidence="1 2">CECT 8899</strain>
    </source>
</reference>